<reference evidence="3" key="1">
    <citation type="submission" date="2019-12" db="EMBL/GenBank/DDBJ databases">
        <authorList>
            <person name="Awala S.I."/>
            <person name="Rhee S.K."/>
        </authorList>
    </citation>
    <scope>NUCLEOTIDE SEQUENCE [LARGE SCALE GENOMIC DNA]</scope>
    <source>
        <strain evidence="3">IM1</strain>
    </source>
</reference>
<keyword evidence="3" id="KW-1185">Reference proteome</keyword>
<evidence type="ECO:0000259" key="1">
    <source>
        <dbReference type="Pfam" id="PF21168"/>
    </source>
</evidence>
<organism evidence="2 3">
    <name type="scientific">Methylococcus geothermalis</name>
    <dbReference type="NCBI Taxonomy" id="2681310"/>
    <lineage>
        <taxon>Bacteria</taxon>
        <taxon>Pseudomonadati</taxon>
        <taxon>Pseudomonadota</taxon>
        <taxon>Gammaproteobacteria</taxon>
        <taxon>Methylococcales</taxon>
        <taxon>Methylococcaceae</taxon>
        <taxon>Methylococcus</taxon>
    </lineage>
</organism>
<dbReference type="Proteomes" id="UP000503004">
    <property type="component" value="Chromosome"/>
</dbReference>
<dbReference type="RefSeq" id="WP_169603404.1">
    <property type="nucleotide sequence ID" value="NZ_CP046565.1"/>
</dbReference>
<protein>
    <recommendedName>
        <fullName evidence="1">Chorismatase FkbO/Hyg5-like N-terminal domain-containing protein</fullName>
    </recommendedName>
</protein>
<sequence length="339" mass="36493">MALAMVTPADRALSVLYLRPAELPAMAGLLDTRGLGAVGFARDRPVGLPRSLPQAGITAPPIHPDEPLVEIWMSTHPTTGGQTGAIAWRCDGQHLFGMLQADAGADIRGVTEQAYAAVCRLLDQEGYPHLVRVWNYFPAINREEAGLERYRQFNIGRQDAFLRANRPIAGALPAACALGTPTGPLTVYFIASRTAAIPIENPRQLSAYLYPGEYGPRSPSFSRATLLRSEGQTTVFVSGTASIVGHESLHPGDAAAQTRETLANIAALVFALNREPHGAGFTLADFRYKAYVRPGCALEPIQWELASALPAAAEVLFLQADICRHELLVEIEAFGSRSP</sequence>
<dbReference type="Pfam" id="PF21168">
    <property type="entry name" value="FkbO_Hyg5-like_N"/>
    <property type="match status" value="1"/>
</dbReference>
<evidence type="ECO:0000313" key="3">
    <source>
        <dbReference type="Proteomes" id="UP000503004"/>
    </source>
</evidence>
<dbReference type="EMBL" id="CP046565">
    <property type="protein sequence ID" value="QJD30125.1"/>
    <property type="molecule type" value="Genomic_DNA"/>
</dbReference>
<evidence type="ECO:0000313" key="2">
    <source>
        <dbReference type="EMBL" id="QJD30125.1"/>
    </source>
</evidence>
<dbReference type="AlphaFoldDB" id="A0A858Q8J9"/>
<accession>A0A858Q8J9</accession>
<dbReference type="Gene3D" id="3.30.1330.40">
    <property type="entry name" value="RutC-like"/>
    <property type="match status" value="1"/>
</dbReference>
<dbReference type="CDD" id="cd06153">
    <property type="entry name" value="YjgF_YER057c_UK114_like_5"/>
    <property type="match status" value="1"/>
</dbReference>
<proteinExistence type="predicted"/>
<dbReference type="KEGG" id="metu:GNH96_09190"/>
<name>A0A858Q8J9_9GAMM</name>
<feature type="domain" description="Chorismatase FkbO/Hyg5-like N-terminal" evidence="1">
    <location>
        <begin position="70"/>
        <end position="191"/>
    </location>
</feature>
<gene>
    <name evidence="2" type="ORF">GNH96_09190</name>
</gene>
<dbReference type="InterPro" id="IPR035959">
    <property type="entry name" value="RutC-like_sf"/>
</dbReference>
<dbReference type="SUPFAM" id="SSF55298">
    <property type="entry name" value="YjgF-like"/>
    <property type="match status" value="1"/>
</dbReference>
<dbReference type="InterPro" id="IPR049368">
    <property type="entry name" value="FkbO_Hyg5-like_N"/>
</dbReference>